<gene>
    <name evidence="9" type="ORF">PMAYCL1PPCAC_15291</name>
</gene>
<evidence type="ECO:0000256" key="6">
    <source>
        <dbReference type="ARBA" id="ARBA00023242"/>
    </source>
</evidence>
<sequence length="125" mass="13914">MSDSDSESELQPKKVDKKKKVQKREASSSGDEGVSDPTPLKKKTKTEDGTTTIKNAEGVEMVEIGKMKYACVRSFKGQTYIDIREYYMDKDGQMKPGKKGISLSTEQYANFKKTIGYIDGKLANA</sequence>
<keyword evidence="3" id="KW-0805">Transcription regulation</keyword>
<dbReference type="InterPro" id="IPR003173">
    <property type="entry name" value="PC4_C"/>
</dbReference>
<dbReference type="GO" id="GO:0060261">
    <property type="term" value="P:positive regulation of transcription initiation by RNA polymerase II"/>
    <property type="evidence" value="ECO:0007669"/>
    <property type="project" value="InterPro"/>
</dbReference>
<dbReference type="Pfam" id="PF02229">
    <property type="entry name" value="PC4"/>
    <property type="match status" value="1"/>
</dbReference>
<evidence type="ECO:0000259" key="8">
    <source>
        <dbReference type="Pfam" id="PF02229"/>
    </source>
</evidence>
<dbReference type="InterPro" id="IPR009044">
    <property type="entry name" value="ssDNA-bd_transcriptional_reg"/>
</dbReference>
<comment type="similarity">
    <text evidence="2">Belongs to the transcriptional coactivator PC4 family.</text>
</comment>
<keyword evidence="6" id="KW-0539">Nucleus</keyword>
<dbReference type="InterPro" id="IPR045125">
    <property type="entry name" value="Sub1/Tcp4-like"/>
</dbReference>
<keyword evidence="10" id="KW-1185">Reference proteome</keyword>
<dbReference type="GO" id="GO:0003713">
    <property type="term" value="F:transcription coactivator activity"/>
    <property type="evidence" value="ECO:0007669"/>
    <property type="project" value="InterPro"/>
</dbReference>
<evidence type="ECO:0000313" key="9">
    <source>
        <dbReference type="EMBL" id="GMR45096.1"/>
    </source>
</evidence>
<dbReference type="GO" id="GO:0003677">
    <property type="term" value="F:DNA binding"/>
    <property type="evidence" value="ECO:0007669"/>
    <property type="project" value="UniProtKB-KW"/>
</dbReference>
<reference evidence="10" key="1">
    <citation type="submission" date="2022-10" db="EMBL/GenBank/DDBJ databases">
        <title>Genome assembly of Pristionchus species.</title>
        <authorList>
            <person name="Yoshida K."/>
            <person name="Sommer R.J."/>
        </authorList>
    </citation>
    <scope>NUCLEOTIDE SEQUENCE [LARGE SCALE GENOMIC DNA]</scope>
    <source>
        <strain evidence="10">RS5460</strain>
    </source>
</reference>
<keyword evidence="4" id="KW-0238">DNA-binding</keyword>
<evidence type="ECO:0000313" key="10">
    <source>
        <dbReference type="Proteomes" id="UP001328107"/>
    </source>
</evidence>
<dbReference type="SUPFAM" id="SSF54447">
    <property type="entry name" value="ssDNA-binding transcriptional regulator domain"/>
    <property type="match status" value="1"/>
</dbReference>
<dbReference type="Proteomes" id="UP001328107">
    <property type="component" value="Unassembled WGS sequence"/>
</dbReference>
<feature type="region of interest" description="Disordered" evidence="7">
    <location>
        <begin position="1"/>
        <end position="51"/>
    </location>
</feature>
<evidence type="ECO:0000256" key="3">
    <source>
        <dbReference type="ARBA" id="ARBA00023015"/>
    </source>
</evidence>
<organism evidence="9 10">
    <name type="scientific">Pristionchus mayeri</name>
    <dbReference type="NCBI Taxonomy" id="1317129"/>
    <lineage>
        <taxon>Eukaryota</taxon>
        <taxon>Metazoa</taxon>
        <taxon>Ecdysozoa</taxon>
        <taxon>Nematoda</taxon>
        <taxon>Chromadorea</taxon>
        <taxon>Rhabditida</taxon>
        <taxon>Rhabditina</taxon>
        <taxon>Diplogasteromorpha</taxon>
        <taxon>Diplogasteroidea</taxon>
        <taxon>Neodiplogasteridae</taxon>
        <taxon>Pristionchus</taxon>
    </lineage>
</organism>
<dbReference type="Gene3D" id="2.30.31.10">
    <property type="entry name" value="Transcriptional Coactivator Pc4, Chain A"/>
    <property type="match status" value="1"/>
</dbReference>
<proteinExistence type="inferred from homology"/>
<evidence type="ECO:0000256" key="2">
    <source>
        <dbReference type="ARBA" id="ARBA00009001"/>
    </source>
</evidence>
<evidence type="ECO:0000256" key="4">
    <source>
        <dbReference type="ARBA" id="ARBA00023125"/>
    </source>
</evidence>
<dbReference type="GO" id="GO:0005634">
    <property type="term" value="C:nucleus"/>
    <property type="evidence" value="ECO:0007669"/>
    <property type="project" value="UniProtKB-SubCell"/>
</dbReference>
<evidence type="ECO:0000256" key="1">
    <source>
        <dbReference type="ARBA" id="ARBA00004123"/>
    </source>
</evidence>
<comment type="subcellular location">
    <subcellularLocation>
        <location evidence="1">Nucleus</location>
    </subcellularLocation>
</comment>
<accession>A0AAN5CIL7</accession>
<feature type="domain" description="Transcriptional coactivator p15 (PC4) C-terminal" evidence="8">
    <location>
        <begin position="63"/>
        <end position="113"/>
    </location>
</feature>
<keyword evidence="5" id="KW-0804">Transcription</keyword>
<evidence type="ECO:0000256" key="5">
    <source>
        <dbReference type="ARBA" id="ARBA00023163"/>
    </source>
</evidence>
<dbReference type="PANTHER" id="PTHR13215">
    <property type="entry name" value="RNA POLYMERASE II TRANSCRIPTIONAL COACTIVATOR"/>
    <property type="match status" value="1"/>
</dbReference>
<evidence type="ECO:0000256" key="7">
    <source>
        <dbReference type="SAM" id="MobiDB-lite"/>
    </source>
</evidence>
<dbReference type="EMBL" id="BTRK01000004">
    <property type="protein sequence ID" value="GMR45096.1"/>
    <property type="molecule type" value="Genomic_DNA"/>
</dbReference>
<dbReference type="AlphaFoldDB" id="A0AAN5CIL7"/>
<comment type="caution">
    <text evidence="9">The sequence shown here is derived from an EMBL/GenBank/DDBJ whole genome shotgun (WGS) entry which is preliminary data.</text>
</comment>
<protein>
    <recommendedName>
        <fullName evidence="8">Transcriptional coactivator p15 (PC4) C-terminal domain-containing protein</fullName>
    </recommendedName>
</protein>
<name>A0AAN5CIL7_9BILA</name>